<evidence type="ECO:0000313" key="1">
    <source>
        <dbReference type="EMBL" id="KAE8315967.1"/>
    </source>
</evidence>
<organism evidence="1 2">
    <name type="scientific">Aspergillus transmontanensis</name>
    <dbReference type="NCBI Taxonomy" id="1034304"/>
    <lineage>
        <taxon>Eukaryota</taxon>
        <taxon>Fungi</taxon>
        <taxon>Dikarya</taxon>
        <taxon>Ascomycota</taxon>
        <taxon>Pezizomycotina</taxon>
        <taxon>Eurotiomycetes</taxon>
        <taxon>Eurotiomycetidae</taxon>
        <taxon>Eurotiales</taxon>
        <taxon>Aspergillaceae</taxon>
        <taxon>Aspergillus</taxon>
        <taxon>Aspergillus subgen. Circumdati</taxon>
    </lineage>
</organism>
<gene>
    <name evidence="1" type="ORF">BDV41DRAFT_529566</name>
</gene>
<dbReference type="AlphaFoldDB" id="A0A5N6W550"/>
<accession>A0A5N6W550</accession>
<sequence length="56" mass="6476">MGVEQSIMHDVWITLRCNVAMLLRSGPLGQKSMLTLRLYIFPWLSSQQVGIEYYSN</sequence>
<evidence type="ECO:0000313" key="2">
    <source>
        <dbReference type="Proteomes" id="UP000325433"/>
    </source>
</evidence>
<reference evidence="2" key="1">
    <citation type="submission" date="2019-04" db="EMBL/GenBank/DDBJ databases">
        <title>Friends and foes A comparative genomics studyof 23 Aspergillus species from section Flavi.</title>
        <authorList>
            <consortium name="DOE Joint Genome Institute"/>
            <person name="Kjaerbolling I."/>
            <person name="Vesth T."/>
            <person name="Frisvad J.C."/>
            <person name="Nybo J.L."/>
            <person name="Theobald S."/>
            <person name="Kildgaard S."/>
            <person name="Isbrandt T."/>
            <person name="Kuo A."/>
            <person name="Sato A."/>
            <person name="Lyhne E.K."/>
            <person name="Kogle M.E."/>
            <person name="Wiebenga A."/>
            <person name="Kun R.S."/>
            <person name="Lubbers R.J."/>
            <person name="Makela M.R."/>
            <person name="Barry K."/>
            <person name="Chovatia M."/>
            <person name="Clum A."/>
            <person name="Daum C."/>
            <person name="Haridas S."/>
            <person name="He G."/>
            <person name="LaButti K."/>
            <person name="Lipzen A."/>
            <person name="Mondo S."/>
            <person name="Riley R."/>
            <person name="Salamov A."/>
            <person name="Simmons B.A."/>
            <person name="Magnuson J.K."/>
            <person name="Henrissat B."/>
            <person name="Mortensen U.H."/>
            <person name="Larsen T.O."/>
            <person name="Devries R.P."/>
            <person name="Grigoriev I.V."/>
            <person name="Machida M."/>
            <person name="Baker S.E."/>
            <person name="Andersen M.R."/>
        </authorList>
    </citation>
    <scope>NUCLEOTIDE SEQUENCE [LARGE SCALE GENOMIC DNA]</scope>
    <source>
        <strain evidence="2">CBS 130015</strain>
    </source>
</reference>
<name>A0A5N6W550_9EURO</name>
<keyword evidence="2" id="KW-1185">Reference proteome</keyword>
<protein>
    <submittedName>
        <fullName evidence="1">Uncharacterized protein</fullName>
    </submittedName>
</protein>
<dbReference type="EMBL" id="ML738309">
    <property type="protein sequence ID" value="KAE8315967.1"/>
    <property type="molecule type" value="Genomic_DNA"/>
</dbReference>
<dbReference type="Proteomes" id="UP000325433">
    <property type="component" value="Unassembled WGS sequence"/>
</dbReference>
<proteinExistence type="predicted"/>